<organism evidence="1 2">
    <name type="scientific">Heterorhabditis bacteriophora</name>
    <name type="common">Entomopathogenic nematode worm</name>
    <dbReference type="NCBI Taxonomy" id="37862"/>
    <lineage>
        <taxon>Eukaryota</taxon>
        <taxon>Metazoa</taxon>
        <taxon>Ecdysozoa</taxon>
        <taxon>Nematoda</taxon>
        <taxon>Chromadorea</taxon>
        <taxon>Rhabditida</taxon>
        <taxon>Rhabditina</taxon>
        <taxon>Rhabditomorpha</taxon>
        <taxon>Strongyloidea</taxon>
        <taxon>Heterorhabditidae</taxon>
        <taxon>Heterorhabditis</taxon>
    </lineage>
</organism>
<evidence type="ECO:0000313" key="1">
    <source>
        <dbReference type="Proteomes" id="UP000095283"/>
    </source>
</evidence>
<proteinExistence type="predicted"/>
<protein>
    <submittedName>
        <fullName evidence="2">Ovule protein</fullName>
    </submittedName>
</protein>
<accession>A0A1I7W9H8</accession>
<dbReference type="Proteomes" id="UP000095283">
    <property type="component" value="Unplaced"/>
</dbReference>
<sequence>MLISYFSLIKTPFMLFLLKITNFSPFKNGSPLNMFWHYLMKSAQIHLSCTIIIMGHTPKLNQPERTLEKIPLL</sequence>
<dbReference type="WBParaSite" id="Hba_01324">
    <property type="protein sequence ID" value="Hba_01324"/>
    <property type="gene ID" value="Hba_01324"/>
</dbReference>
<keyword evidence="1" id="KW-1185">Reference proteome</keyword>
<name>A0A1I7W9H8_HETBA</name>
<reference evidence="2" key="1">
    <citation type="submission" date="2016-11" db="UniProtKB">
        <authorList>
            <consortium name="WormBaseParasite"/>
        </authorList>
    </citation>
    <scope>IDENTIFICATION</scope>
</reference>
<evidence type="ECO:0000313" key="2">
    <source>
        <dbReference type="WBParaSite" id="Hba_01324"/>
    </source>
</evidence>
<dbReference type="AlphaFoldDB" id="A0A1I7W9H8"/>